<dbReference type="InterPro" id="IPR008274">
    <property type="entry name" value="AldOxase/xan_DH_MoCoBD1"/>
</dbReference>
<dbReference type="InterPro" id="IPR036010">
    <property type="entry name" value="2Fe-2S_ferredoxin-like_sf"/>
</dbReference>
<evidence type="ECO:0000256" key="5">
    <source>
        <dbReference type="ARBA" id="ARBA00013123"/>
    </source>
</evidence>
<dbReference type="PIRSF" id="PIRSF000127">
    <property type="entry name" value="Xanthine_DH"/>
    <property type="match status" value="1"/>
</dbReference>
<dbReference type="RefSeq" id="XP_069201468.1">
    <property type="nucleotide sequence ID" value="XM_069341393.1"/>
</dbReference>
<dbReference type="Gene3D" id="1.10.150.120">
    <property type="entry name" value="[2Fe-2S]-binding domain"/>
    <property type="match status" value="1"/>
</dbReference>
<evidence type="ECO:0000256" key="2">
    <source>
        <dbReference type="ARBA" id="ARBA00001974"/>
    </source>
</evidence>
<dbReference type="InterPro" id="IPR016166">
    <property type="entry name" value="FAD-bd_PCMH"/>
</dbReference>
<dbReference type="Gene3D" id="3.90.1170.50">
    <property type="entry name" value="Aldehyde oxidase/xanthine dehydrogenase, a/b hammerhead"/>
    <property type="match status" value="1"/>
</dbReference>
<comment type="caution">
    <text evidence="21">The sequence shown here is derived from an EMBL/GenBank/DDBJ whole genome shotgun (WGS) entry which is preliminary data.</text>
</comment>
<name>A0ABR3PGQ6_9PEZI</name>
<evidence type="ECO:0000256" key="12">
    <source>
        <dbReference type="ARBA" id="ARBA00023004"/>
    </source>
</evidence>
<dbReference type="InterPro" id="IPR036683">
    <property type="entry name" value="CO_DH_flav_C_dom_sf"/>
</dbReference>
<evidence type="ECO:0000256" key="1">
    <source>
        <dbReference type="ARBA" id="ARBA00001924"/>
    </source>
</evidence>
<keyword evidence="9" id="KW-0479">Metal-binding</keyword>
<evidence type="ECO:0000256" key="14">
    <source>
        <dbReference type="ARBA" id="ARBA00023027"/>
    </source>
</evidence>
<dbReference type="SMART" id="SM01008">
    <property type="entry name" value="Ald_Xan_dh_C"/>
    <property type="match status" value="1"/>
</dbReference>
<dbReference type="PANTHER" id="PTHR45444:SF3">
    <property type="entry name" value="XANTHINE DEHYDROGENASE"/>
    <property type="match status" value="1"/>
</dbReference>
<keyword evidence="11" id="KW-0560">Oxidoreductase</keyword>
<dbReference type="InterPro" id="IPR016169">
    <property type="entry name" value="FAD-bd_PCMH_sub2"/>
</dbReference>
<dbReference type="EMBL" id="JBFMKM010000007">
    <property type="protein sequence ID" value="KAL1305194.1"/>
    <property type="molecule type" value="Genomic_DNA"/>
</dbReference>
<evidence type="ECO:0000256" key="4">
    <source>
        <dbReference type="ARBA" id="ARBA00006849"/>
    </source>
</evidence>
<comment type="catalytic activity">
    <reaction evidence="17">
        <text>xanthine + NAD(+) + H2O = urate + NADH + H(+)</text>
        <dbReference type="Rhea" id="RHEA:16669"/>
        <dbReference type="ChEBI" id="CHEBI:15377"/>
        <dbReference type="ChEBI" id="CHEBI:15378"/>
        <dbReference type="ChEBI" id="CHEBI:17712"/>
        <dbReference type="ChEBI" id="CHEBI:17775"/>
        <dbReference type="ChEBI" id="CHEBI:57540"/>
        <dbReference type="ChEBI" id="CHEBI:57945"/>
        <dbReference type="EC" id="1.17.1.4"/>
    </reaction>
</comment>
<keyword evidence="8" id="KW-0001">2Fe-2S</keyword>
<comment type="cofactor">
    <cofactor evidence="16">
        <name>[2Fe-2S] cluster</name>
        <dbReference type="ChEBI" id="CHEBI:190135"/>
    </cofactor>
</comment>
<feature type="domain" description="FAD-binding PCMH-type" evidence="20">
    <location>
        <begin position="261"/>
        <end position="445"/>
    </location>
</feature>
<dbReference type="Gene3D" id="3.10.20.30">
    <property type="match status" value="1"/>
</dbReference>
<evidence type="ECO:0000259" key="20">
    <source>
        <dbReference type="PROSITE" id="PS51387"/>
    </source>
</evidence>
<keyword evidence="15" id="KW-0576">Peroxisome</keyword>
<feature type="domain" description="2Fe-2S ferredoxin-type" evidence="19">
    <location>
        <begin position="29"/>
        <end position="115"/>
    </location>
</feature>
<comment type="similarity">
    <text evidence="4">Belongs to the xanthine dehydrogenase family.</text>
</comment>
<dbReference type="Pfam" id="PF00941">
    <property type="entry name" value="FAD_binding_5"/>
    <property type="match status" value="1"/>
</dbReference>
<dbReference type="EC" id="1.17.1.4" evidence="5"/>
<proteinExistence type="inferred from homology"/>
<dbReference type="InterPro" id="IPR012675">
    <property type="entry name" value="Beta-grasp_dom_sf"/>
</dbReference>
<reference evidence="21 22" key="1">
    <citation type="submission" date="2024-07" db="EMBL/GenBank/DDBJ databases">
        <title>Draft sequence of the Neodothiora populina.</title>
        <authorList>
            <person name="Drown D.D."/>
            <person name="Schuette U.S."/>
            <person name="Buechlein A.B."/>
            <person name="Rusch D.R."/>
            <person name="Winton L.W."/>
            <person name="Adams G.A."/>
        </authorList>
    </citation>
    <scope>NUCLEOTIDE SEQUENCE [LARGE SCALE GENOMIC DNA]</scope>
    <source>
        <strain evidence="21 22">CPC 39397</strain>
    </source>
</reference>
<comment type="subcellular location">
    <subcellularLocation>
        <location evidence="3">Peroxisome</location>
    </subcellularLocation>
</comment>
<evidence type="ECO:0000256" key="7">
    <source>
        <dbReference type="ARBA" id="ARBA00022630"/>
    </source>
</evidence>
<dbReference type="InterPro" id="IPR005107">
    <property type="entry name" value="CO_DH_flav_C"/>
</dbReference>
<sequence length="1359" mass="148965">MAPGLIEPQPAVDQSATRSLASLTEDYDDTIRFYLNGTKVVLDTADPEVTLLEYLRGIGLTGTKLGCAEGGCGACTVVVSQLNPTTKKVYHASVNACLAPLVSVDGKHVITVEGIGNVKNPHPVQERIAKSNGSQCGFCTPGIVMSLYALIRNDPNPSELHIEEAFDGNLCRCTGYRPILDAAHTFGAAKGCGKASTNGGSGCCMEKNGNGGGCCKSGSNTSEDSEDIKRFTPPEFIAYNPETQLIFPPALRKHELKPLAFGNKRKKWFRPVTTQQLLEIKNVYPSAKIIGGSTETQIEVKFKGMQYTASVFVGDIAELRQYTFHDDYLEIGGNVVLTDLEDIAQEAVKHYGKSRGQPFAAIHKQIRYFAGRQIRNVGTPAGNLATASPISDLNPVFMATNATLVVKTLEKTLEIPMSEFFKAYRLTALPPDGIIASIRIPAFREEGEHMRAYKMAKRKDDDIAIVNSALRVRLDASNNVEDCSLVYGGMAPVTISAKTAVEYLSGKKFTDPKTLEGVMGALEQDFDLRFGVPGGMATYRKSLALGFFYRFYHEVLAELSVDEAEVDQDAIDEIERVISFGKKDRTAGVAYEKKIIGKEAPHVAAMKQSTGEAQYTDDIPVQKNELYGCMVLSTKAHAKLLSVDPSAALDIPGVVDYVDHTDLPNPEANWWGAPMCDETFFAVDEVFTAGQPIGLILATSAKLAEAGMRAVKVEYEELPAIFTIEEAIQKESYFDHYRFINVGDVDKAFAKADHVFTGVARMGGQEHFYLETNACVAVPKPEDGEMEIWSSTQNPTETQAYVAQVTGVQANKIVSRVKRMGGGFGGKETRSIQLAGICAAAANKVKRPVRAMLNRDEDILTSGQRHPFLGRWKVGVNKDGKIQALDADVFNNGGWSQDLSGAVVDRALSHIDGVYKIPNLYVRGRIAKTNTVSNTAFRGFGGPQGMFIAESYMSEVADHLGMDVDEFRQINMYEPGDMTHFKQELKDYYVPLMYKQVREESEYERRKQAAAAFNEKNKWKKRGLALIPTKFGISFTALFLNQAGALVHIYHDGSILLAHGGTEMGQGLHTKMTMIAAEALKVPADQVFISETATNTVANTSSTAASASSDLNGYAIWNACEQLNERLAPYREKLGPDATMKQLAHAAYFDRVNLSAQGHYKTPDIGYVWGPNTGQMYFYFTQGVAAAEVEIDTLTGDWTCLRADIKMDVGRSINPAIDYGQIEGAFVQGLGLFTMEESLWHRASGQLFTRGPGAYKIPGFRDIPQEFNVSLLKDVNWEDLRTIQRSRGVGEPPLFMGSAVFFAIRDALKAARKQWGEESVLELRSPATVERIRISCADPIVKRAEVKAGEGEKSFFVSI</sequence>
<keyword evidence="7" id="KW-0285">Flavoprotein</keyword>
<evidence type="ECO:0000256" key="18">
    <source>
        <dbReference type="ARBA" id="ARBA00049517"/>
    </source>
</evidence>
<dbReference type="InterPro" id="IPR014307">
    <property type="entry name" value="Xanthine_DH_ssu"/>
</dbReference>
<dbReference type="SMART" id="SM01092">
    <property type="entry name" value="CO_deh_flav_C"/>
    <property type="match status" value="1"/>
</dbReference>
<evidence type="ECO:0000256" key="9">
    <source>
        <dbReference type="ARBA" id="ARBA00022723"/>
    </source>
</evidence>
<evidence type="ECO:0000313" key="22">
    <source>
        <dbReference type="Proteomes" id="UP001562354"/>
    </source>
</evidence>
<protein>
    <recommendedName>
        <fullName evidence="5">xanthine dehydrogenase</fullName>
        <ecNumber evidence="5">1.17.1.4</ecNumber>
    </recommendedName>
</protein>
<dbReference type="InterPro" id="IPR016208">
    <property type="entry name" value="Ald_Oxase/xanthine_DH-like"/>
</dbReference>
<dbReference type="Pfam" id="PF03450">
    <property type="entry name" value="CO_deh_flav_C"/>
    <property type="match status" value="1"/>
</dbReference>
<comment type="catalytic activity">
    <reaction evidence="18">
        <text>hypoxanthine + NAD(+) + H2O = xanthine + NADH + H(+)</text>
        <dbReference type="Rhea" id="RHEA:24670"/>
        <dbReference type="ChEBI" id="CHEBI:15377"/>
        <dbReference type="ChEBI" id="CHEBI:15378"/>
        <dbReference type="ChEBI" id="CHEBI:17368"/>
        <dbReference type="ChEBI" id="CHEBI:17712"/>
        <dbReference type="ChEBI" id="CHEBI:57540"/>
        <dbReference type="ChEBI" id="CHEBI:57945"/>
        <dbReference type="EC" id="1.17.1.4"/>
    </reaction>
</comment>
<dbReference type="InterPro" id="IPR002346">
    <property type="entry name" value="Mopterin_DH_FAD-bd"/>
</dbReference>
<dbReference type="SUPFAM" id="SSF54665">
    <property type="entry name" value="CO dehydrogenase molybdoprotein N-domain-like"/>
    <property type="match status" value="1"/>
</dbReference>
<dbReference type="InterPro" id="IPR036856">
    <property type="entry name" value="Ald_Oxase/Xan_DH_a/b_sf"/>
</dbReference>
<dbReference type="PANTHER" id="PTHR45444">
    <property type="entry name" value="XANTHINE DEHYDROGENASE"/>
    <property type="match status" value="1"/>
</dbReference>
<dbReference type="InterPro" id="IPR001041">
    <property type="entry name" value="2Fe-2S_ferredoxin-type"/>
</dbReference>
<dbReference type="Gene3D" id="3.30.43.10">
    <property type="entry name" value="Uridine Diphospho-n-acetylenolpyruvylglucosamine Reductase, domain 2"/>
    <property type="match status" value="1"/>
</dbReference>
<keyword evidence="14" id="KW-0520">NAD</keyword>
<dbReference type="Proteomes" id="UP001562354">
    <property type="component" value="Unassembled WGS sequence"/>
</dbReference>
<dbReference type="InterPro" id="IPR036884">
    <property type="entry name" value="2Fe-2S-bd_dom_sf"/>
</dbReference>
<dbReference type="Pfam" id="PF01799">
    <property type="entry name" value="Fer2_2"/>
    <property type="match status" value="1"/>
</dbReference>
<dbReference type="InterPro" id="IPR046867">
    <property type="entry name" value="AldOxase/xan_DH_MoCoBD2"/>
</dbReference>
<dbReference type="PROSITE" id="PS51387">
    <property type="entry name" value="FAD_PCMH"/>
    <property type="match status" value="1"/>
</dbReference>
<evidence type="ECO:0000256" key="15">
    <source>
        <dbReference type="ARBA" id="ARBA00023140"/>
    </source>
</evidence>
<dbReference type="Pfam" id="PF20256">
    <property type="entry name" value="MoCoBD_2"/>
    <property type="match status" value="1"/>
</dbReference>
<gene>
    <name evidence="21" type="ORF">AAFC00_002114</name>
</gene>
<dbReference type="PROSITE" id="PS51085">
    <property type="entry name" value="2FE2S_FER_2"/>
    <property type="match status" value="1"/>
</dbReference>
<dbReference type="Gene3D" id="3.30.390.50">
    <property type="entry name" value="CO dehydrogenase flavoprotein, C-terminal domain"/>
    <property type="match status" value="1"/>
</dbReference>
<comment type="cofactor">
    <cofactor evidence="1">
        <name>Mo-molybdopterin</name>
        <dbReference type="ChEBI" id="CHEBI:71302"/>
    </cofactor>
</comment>
<dbReference type="InterPro" id="IPR036318">
    <property type="entry name" value="FAD-bd_PCMH-like_sf"/>
</dbReference>
<dbReference type="InterPro" id="IPR016167">
    <property type="entry name" value="FAD-bd_PCMH_sub1"/>
</dbReference>
<keyword evidence="22" id="KW-1185">Reference proteome</keyword>
<dbReference type="InterPro" id="IPR006058">
    <property type="entry name" value="2Fe2S_fd_BS"/>
</dbReference>
<dbReference type="NCBIfam" id="TIGR02963">
    <property type="entry name" value="xanthine_xdhA"/>
    <property type="match status" value="1"/>
</dbReference>
<evidence type="ECO:0000256" key="10">
    <source>
        <dbReference type="ARBA" id="ARBA00022827"/>
    </source>
</evidence>
<dbReference type="InterPro" id="IPR000674">
    <property type="entry name" value="Ald_Oxase/Xan_DH_a/b"/>
</dbReference>
<evidence type="ECO:0000256" key="17">
    <source>
        <dbReference type="ARBA" id="ARBA00049017"/>
    </source>
</evidence>
<dbReference type="InterPro" id="IPR037165">
    <property type="entry name" value="AldOxase/xan_DH_Mopterin-bd_sf"/>
</dbReference>
<dbReference type="Pfam" id="PF01315">
    <property type="entry name" value="Ald_Xan_dh_C"/>
    <property type="match status" value="1"/>
</dbReference>
<dbReference type="SUPFAM" id="SSF54292">
    <property type="entry name" value="2Fe-2S ferredoxin-like"/>
    <property type="match status" value="1"/>
</dbReference>
<evidence type="ECO:0000313" key="21">
    <source>
        <dbReference type="EMBL" id="KAL1305194.1"/>
    </source>
</evidence>
<dbReference type="CDD" id="cd00207">
    <property type="entry name" value="fer2"/>
    <property type="match status" value="1"/>
</dbReference>
<evidence type="ECO:0000256" key="13">
    <source>
        <dbReference type="ARBA" id="ARBA00023014"/>
    </source>
</evidence>
<dbReference type="GeneID" id="95975816"/>
<evidence type="ECO:0000256" key="8">
    <source>
        <dbReference type="ARBA" id="ARBA00022714"/>
    </source>
</evidence>
<dbReference type="Gene3D" id="3.30.465.10">
    <property type="match status" value="1"/>
</dbReference>
<accession>A0ABR3PGQ6</accession>
<evidence type="ECO:0000256" key="16">
    <source>
        <dbReference type="ARBA" id="ARBA00034078"/>
    </source>
</evidence>
<dbReference type="Pfam" id="PF02738">
    <property type="entry name" value="MoCoBD_1"/>
    <property type="match status" value="1"/>
</dbReference>
<keyword evidence="12" id="KW-0408">Iron</keyword>
<evidence type="ECO:0000259" key="19">
    <source>
        <dbReference type="PROSITE" id="PS51085"/>
    </source>
</evidence>
<dbReference type="SUPFAM" id="SSF47741">
    <property type="entry name" value="CO dehydrogenase ISP C-domain like"/>
    <property type="match status" value="1"/>
</dbReference>
<evidence type="ECO:0000256" key="6">
    <source>
        <dbReference type="ARBA" id="ARBA00022505"/>
    </source>
</evidence>
<dbReference type="InterPro" id="IPR002888">
    <property type="entry name" value="2Fe-2S-bd"/>
</dbReference>
<keyword evidence="10" id="KW-0274">FAD</keyword>
<dbReference type="Gene3D" id="3.30.365.10">
    <property type="entry name" value="Aldehyde oxidase/xanthine dehydrogenase, molybdopterin binding domain"/>
    <property type="match status" value="4"/>
</dbReference>
<organism evidence="21 22">
    <name type="scientific">Neodothiora populina</name>
    <dbReference type="NCBI Taxonomy" id="2781224"/>
    <lineage>
        <taxon>Eukaryota</taxon>
        <taxon>Fungi</taxon>
        <taxon>Dikarya</taxon>
        <taxon>Ascomycota</taxon>
        <taxon>Pezizomycotina</taxon>
        <taxon>Dothideomycetes</taxon>
        <taxon>Dothideomycetidae</taxon>
        <taxon>Dothideales</taxon>
        <taxon>Dothioraceae</taxon>
        <taxon>Neodothiora</taxon>
    </lineage>
</organism>
<dbReference type="Pfam" id="PF00111">
    <property type="entry name" value="Fer2"/>
    <property type="match status" value="1"/>
</dbReference>
<evidence type="ECO:0000256" key="3">
    <source>
        <dbReference type="ARBA" id="ARBA00004275"/>
    </source>
</evidence>
<keyword evidence="6" id="KW-0500">Molybdenum</keyword>
<evidence type="ECO:0000256" key="11">
    <source>
        <dbReference type="ARBA" id="ARBA00023002"/>
    </source>
</evidence>
<keyword evidence="13" id="KW-0411">Iron-sulfur</keyword>
<dbReference type="SUPFAM" id="SSF55447">
    <property type="entry name" value="CO dehydrogenase flavoprotein C-terminal domain-like"/>
    <property type="match status" value="1"/>
</dbReference>
<dbReference type="SUPFAM" id="SSF56176">
    <property type="entry name" value="FAD-binding/transporter-associated domain-like"/>
    <property type="match status" value="1"/>
</dbReference>
<dbReference type="SUPFAM" id="SSF56003">
    <property type="entry name" value="Molybdenum cofactor-binding domain"/>
    <property type="match status" value="1"/>
</dbReference>
<dbReference type="PROSITE" id="PS00197">
    <property type="entry name" value="2FE2S_FER_1"/>
    <property type="match status" value="1"/>
</dbReference>
<comment type="cofactor">
    <cofactor evidence="2">
        <name>FAD</name>
        <dbReference type="ChEBI" id="CHEBI:57692"/>
    </cofactor>
</comment>